<evidence type="ECO:0000256" key="1">
    <source>
        <dbReference type="SAM" id="MobiDB-lite"/>
    </source>
</evidence>
<evidence type="ECO:0000313" key="3">
    <source>
        <dbReference type="Proteomes" id="UP001451303"/>
    </source>
</evidence>
<name>A0ABR3DH28_NEUIN</name>
<feature type="region of interest" description="Disordered" evidence="1">
    <location>
        <begin position="1"/>
        <end position="26"/>
    </location>
</feature>
<comment type="caution">
    <text evidence="2">The sequence shown here is derived from an EMBL/GenBank/DDBJ whole genome shotgun (WGS) entry which is preliminary data.</text>
</comment>
<dbReference type="EMBL" id="JAVLET010000003">
    <property type="protein sequence ID" value="KAL0471984.1"/>
    <property type="molecule type" value="Genomic_DNA"/>
</dbReference>
<accession>A0ABR3DH28</accession>
<reference evidence="2 3" key="1">
    <citation type="submission" date="2023-09" db="EMBL/GenBank/DDBJ databases">
        <title>Multi-omics analysis of a traditional fermented food reveals byproduct-associated fungal strains for waste-to-food upcycling.</title>
        <authorList>
            <consortium name="Lawrence Berkeley National Laboratory"/>
            <person name="Rekdal V.M."/>
            <person name="Villalobos-Escobedo J.M."/>
            <person name="Rodriguez-Valeron N."/>
            <person name="Garcia M.O."/>
            <person name="Vasquez D.P."/>
            <person name="Damayanti I."/>
            <person name="Sorensen P.M."/>
            <person name="Baidoo E.E."/>
            <person name="De Carvalho A.C."/>
            <person name="Riley R."/>
            <person name="Lipzen A."/>
            <person name="He G."/>
            <person name="Yan M."/>
            <person name="Haridas S."/>
            <person name="Daum C."/>
            <person name="Yoshinaga Y."/>
            <person name="Ng V."/>
            <person name="Grigoriev I.V."/>
            <person name="Munk R."/>
            <person name="Nuraida L."/>
            <person name="Wijaya C.H."/>
            <person name="Morales P.-C."/>
            <person name="Keasling J.D."/>
        </authorList>
    </citation>
    <scope>NUCLEOTIDE SEQUENCE [LARGE SCALE GENOMIC DNA]</scope>
    <source>
        <strain evidence="2 3">FGSC 2613</strain>
    </source>
</reference>
<feature type="region of interest" description="Disordered" evidence="1">
    <location>
        <begin position="160"/>
        <end position="200"/>
    </location>
</feature>
<sequence length="226" mass="23730">MGNRVQSGSARERGGPTRTLGSLPSALSSPAALSLRSDSGLALACWLQSLCPLPCPRRRPSLGPLALAVVSGSGGHLRKEEDGKEGGRAALAVSPVAVGRSTAAEVLQVHSCAPFRFGGSGNGNGNCPGRRPGPGELTTDLSHCQCVALSRSLLCKRAEAGSSRSRVTTDTPSPGRARLEGRCSAQQEHGPIRRNSPRQPWKFPWHRPFPKSELNLSSSWVVLGPC</sequence>
<dbReference type="Proteomes" id="UP001451303">
    <property type="component" value="Unassembled WGS sequence"/>
</dbReference>
<gene>
    <name evidence="2" type="ORF">QR685DRAFT_221306</name>
</gene>
<evidence type="ECO:0000313" key="2">
    <source>
        <dbReference type="EMBL" id="KAL0471984.1"/>
    </source>
</evidence>
<protein>
    <submittedName>
        <fullName evidence="2">Uncharacterized protein</fullName>
    </submittedName>
</protein>
<feature type="compositionally biased region" description="Polar residues" evidence="1">
    <location>
        <begin position="162"/>
        <end position="172"/>
    </location>
</feature>
<organism evidence="2 3">
    <name type="scientific">Neurospora intermedia</name>
    <dbReference type="NCBI Taxonomy" id="5142"/>
    <lineage>
        <taxon>Eukaryota</taxon>
        <taxon>Fungi</taxon>
        <taxon>Dikarya</taxon>
        <taxon>Ascomycota</taxon>
        <taxon>Pezizomycotina</taxon>
        <taxon>Sordariomycetes</taxon>
        <taxon>Sordariomycetidae</taxon>
        <taxon>Sordariales</taxon>
        <taxon>Sordariaceae</taxon>
        <taxon>Neurospora</taxon>
    </lineage>
</organism>
<proteinExistence type="predicted"/>
<keyword evidence="3" id="KW-1185">Reference proteome</keyword>